<evidence type="ECO:0000313" key="1">
    <source>
        <dbReference type="EMBL" id="OWY99751.1"/>
    </source>
</evidence>
<accession>A0A225V364</accession>
<gene>
    <name evidence="1" type="ORF">PHMEG_00029196</name>
</gene>
<proteinExistence type="predicted"/>
<dbReference type="Proteomes" id="UP000198211">
    <property type="component" value="Unassembled WGS sequence"/>
</dbReference>
<dbReference type="OrthoDB" id="6431001at2759"/>
<sequence length="121" mass="13966">MQTGNRVTNTTEQRHRLVNWVSGTFKGASHHWGVSEKEVFYIIKATDLDLLLIRSNGFCLYSSLVLTIKKHFRGKLQARSLTLNQFPYTNKRISGEKNVWAEIVSHWTCVLSLTEQTSIKR</sequence>
<name>A0A225V364_9STRA</name>
<organism evidence="1 2">
    <name type="scientific">Phytophthora megakarya</name>
    <dbReference type="NCBI Taxonomy" id="4795"/>
    <lineage>
        <taxon>Eukaryota</taxon>
        <taxon>Sar</taxon>
        <taxon>Stramenopiles</taxon>
        <taxon>Oomycota</taxon>
        <taxon>Peronosporomycetes</taxon>
        <taxon>Peronosporales</taxon>
        <taxon>Peronosporaceae</taxon>
        <taxon>Phytophthora</taxon>
    </lineage>
</organism>
<keyword evidence="2" id="KW-1185">Reference proteome</keyword>
<protein>
    <submittedName>
        <fullName evidence="1">Uncharacterized protein</fullName>
    </submittedName>
</protein>
<dbReference type="EMBL" id="NBNE01008202">
    <property type="protein sequence ID" value="OWY99751.1"/>
    <property type="molecule type" value="Genomic_DNA"/>
</dbReference>
<reference evidence="2" key="1">
    <citation type="submission" date="2017-03" db="EMBL/GenBank/DDBJ databases">
        <title>Phytopthora megakarya and P. palmivora, two closely related causual agents of cacao black pod achieved similar genome size and gene model numbers by different mechanisms.</title>
        <authorList>
            <person name="Ali S."/>
            <person name="Shao J."/>
            <person name="Larry D.J."/>
            <person name="Kronmiller B."/>
            <person name="Shen D."/>
            <person name="Strem M.D."/>
            <person name="Melnick R.L."/>
            <person name="Guiltinan M.J."/>
            <person name="Tyler B.M."/>
            <person name="Meinhardt L.W."/>
            <person name="Bailey B.A."/>
        </authorList>
    </citation>
    <scope>NUCLEOTIDE SEQUENCE [LARGE SCALE GENOMIC DNA]</scope>
    <source>
        <strain evidence="2">zdho120</strain>
    </source>
</reference>
<dbReference type="AlphaFoldDB" id="A0A225V364"/>
<comment type="caution">
    <text evidence="1">The sequence shown here is derived from an EMBL/GenBank/DDBJ whole genome shotgun (WGS) entry which is preliminary data.</text>
</comment>
<evidence type="ECO:0000313" key="2">
    <source>
        <dbReference type="Proteomes" id="UP000198211"/>
    </source>
</evidence>